<dbReference type="PANTHER" id="PTHR35307:SF6">
    <property type="entry name" value="TRANSMEMBRANE PROTEIN"/>
    <property type="match status" value="1"/>
</dbReference>
<reference evidence="2 3" key="1">
    <citation type="submission" date="2024-04" db="EMBL/GenBank/DDBJ databases">
        <title>The reference genome of an endangered Asteraceae, Deinandra increscens subsp. villosa, native to the Central Coast of California.</title>
        <authorList>
            <person name="Guilliams M."/>
            <person name="Hasenstab-Lehman K."/>
            <person name="Meyer R."/>
            <person name="Mcevoy S."/>
        </authorList>
    </citation>
    <scope>NUCLEOTIDE SEQUENCE [LARGE SCALE GENOMIC DNA]</scope>
    <source>
        <tissue evidence="2">Leaf</tissue>
    </source>
</reference>
<organism evidence="2 3">
    <name type="scientific">Deinandra increscens subsp. villosa</name>
    <dbReference type="NCBI Taxonomy" id="3103831"/>
    <lineage>
        <taxon>Eukaryota</taxon>
        <taxon>Viridiplantae</taxon>
        <taxon>Streptophyta</taxon>
        <taxon>Embryophyta</taxon>
        <taxon>Tracheophyta</taxon>
        <taxon>Spermatophyta</taxon>
        <taxon>Magnoliopsida</taxon>
        <taxon>eudicotyledons</taxon>
        <taxon>Gunneridae</taxon>
        <taxon>Pentapetalae</taxon>
        <taxon>asterids</taxon>
        <taxon>campanulids</taxon>
        <taxon>Asterales</taxon>
        <taxon>Asteraceae</taxon>
        <taxon>Asteroideae</taxon>
        <taxon>Heliantheae alliance</taxon>
        <taxon>Madieae</taxon>
        <taxon>Madiinae</taxon>
        <taxon>Deinandra</taxon>
    </lineage>
</organism>
<evidence type="ECO:0000313" key="3">
    <source>
        <dbReference type="Proteomes" id="UP001408789"/>
    </source>
</evidence>
<gene>
    <name evidence="2" type="ORF">SSX86_017136</name>
</gene>
<keyword evidence="1" id="KW-0812">Transmembrane</keyword>
<keyword evidence="3" id="KW-1185">Reference proteome</keyword>
<feature type="transmembrane region" description="Helical" evidence="1">
    <location>
        <begin position="79"/>
        <end position="100"/>
    </location>
</feature>
<dbReference type="AlphaFoldDB" id="A0AAP0CUI3"/>
<dbReference type="PANTHER" id="PTHR35307">
    <property type="entry name" value="PROTEIN, PUTATIVE-RELATED"/>
    <property type="match status" value="1"/>
</dbReference>
<accession>A0AAP0CUI3</accession>
<evidence type="ECO:0000256" key="1">
    <source>
        <dbReference type="SAM" id="Phobius"/>
    </source>
</evidence>
<keyword evidence="1" id="KW-1133">Transmembrane helix</keyword>
<dbReference type="Proteomes" id="UP001408789">
    <property type="component" value="Unassembled WGS sequence"/>
</dbReference>
<protein>
    <submittedName>
        <fullName evidence="2">Uncharacterized protein</fullName>
    </submittedName>
</protein>
<comment type="caution">
    <text evidence="2">The sequence shown here is derived from an EMBL/GenBank/DDBJ whole genome shotgun (WGS) entry which is preliminary data.</text>
</comment>
<name>A0AAP0CUI3_9ASTR</name>
<sequence>MGPYLTNLLLRLEKAPSFNCTTLPKDFIPFFVMLISQSEQQAKFSKPMMWIGIYIAVASLFCILPMVADLFHGLKTKKLWFPCKYFNLNAASLTVIAVAMKLPMDLNNPMPNDADQAAKLGSMAFMCTIMAYLLPNCLL</sequence>
<proteinExistence type="predicted"/>
<evidence type="ECO:0000313" key="2">
    <source>
        <dbReference type="EMBL" id="KAK9063266.1"/>
    </source>
</evidence>
<keyword evidence="1" id="KW-0472">Membrane</keyword>
<feature type="transmembrane region" description="Helical" evidence="1">
    <location>
        <begin position="48"/>
        <end position="67"/>
    </location>
</feature>
<dbReference type="EMBL" id="JBCNJP010000018">
    <property type="protein sequence ID" value="KAK9063266.1"/>
    <property type="molecule type" value="Genomic_DNA"/>
</dbReference>
<feature type="transmembrane region" description="Helical" evidence="1">
    <location>
        <begin position="120"/>
        <end position="138"/>
    </location>
</feature>